<dbReference type="SMART" id="SM00213">
    <property type="entry name" value="UBQ"/>
    <property type="match status" value="1"/>
</dbReference>
<protein>
    <recommendedName>
        <fullName evidence="1">Ubiquitin-like domain-containing protein</fullName>
    </recommendedName>
</protein>
<dbReference type="InterPro" id="IPR000626">
    <property type="entry name" value="Ubiquitin-like_dom"/>
</dbReference>
<dbReference type="EMBL" id="JAPFFF010000051">
    <property type="protein sequence ID" value="KAK8839574.1"/>
    <property type="molecule type" value="Genomic_DNA"/>
</dbReference>
<dbReference type="PROSITE" id="PS50053">
    <property type="entry name" value="UBIQUITIN_2"/>
    <property type="match status" value="1"/>
</dbReference>
<evidence type="ECO:0000313" key="2">
    <source>
        <dbReference type="EMBL" id="KAK8834504.1"/>
    </source>
</evidence>
<gene>
    <name evidence="2" type="ORF">M9Y10_027942</name>
    <name evidence="3" type="ORF">M9Y10_031933</name>
</gene>
<dbReference type="EMBL" id="JAPFFF010000381">
    <property type="protein sequence ID" value="KAK8834504.1"/>
    <property type="molecule type" value="Genomic_DNA"/>
</dbReference>
<dbReference type="Proteomes" id="UP001470230">
    <property type="component" value="Unassembled WGS sequence"/>
</dbReference>
<dbReference type="InterPro" id="IPR029071">
    <property type="entry name" value="Ubiquitin-like_domsf"/>
</dbReference>
<name>A0ABR2H052_9EUKA</name>
<dbReference type="Pfam" id="PF00240">
    <property type="entry name" value="ubiquitin"/>
    <property type="match status" value="1"/>
</dbReference>
<keyword evidence="4" id="KW-1185">Reference proteome</keyword>
<accession>A0ABR2H052</accession>
<comment type="caution">
    <text evidence="3">The sequence shown here is derived from an EMBL/GenBank/DDBJ whole genome shotgun (WGS) entry which is preliminary data.</text>
</comment>
<evidence type="ECO:0000313" key="3">
    <source>
        <dbReference type="EMBL" id="KAK8839574.1"/>
    </source>
</evidence>
<dbReference type="SUPFAM" id="SSF54236">
    <property type="entry name" value="Ubiquitin-like"/>
    <property type="match status" value="1"/>
</dbReference>
<reference evidence="3 4" key="1">
    <citation type="submission" date="2024-04" db="EMBL/GenBank/DDBJ databases">
        <title>Tritrichomonas musculus Genome.</title>
        <authorList>
            <person name="Alves-Ferreira E."/>
            <person name="Grigg M."/>
            <person name="Lorenzi H."/>
            <person name="Galac M."/>
        </authorList>
    </citation>
    <scope>NUCLEOTIDE SEQUENCE [LARGE SCALE GENOMIC DNA]</scope>
    <source>
        <strain evidence="3 4">EAF2021</strain>
    </source>
</reference>
<organism evidence="3 4">
    <name type="scientific">Tritrichomonas musculus</name>
    <dbReference type="NCBI Taxonomy" id="1915356"/>
    <lineage>
        <taxon>Eukaryota</taxon>
        <taxon>Metamonada</taxon>
        <taxon>Parabasalia</taxon>
        <taxon>Tritrichomonadida</taxon>
        <taxon>Tritrichomonadidae</taxon>
        <taxon>Tritrichomonas</taxon>
    </lineage>
</organism>
<evidence type="ECO:0000313" key="4">
    <source>
        <dbReference type="Proteomes" id="UP001470230"/>
    </source>
</evidence>
<proteinExistence type="predicted"/>
<dbReference type="Gene3D" id="3.10.20.90">
    <property type="entry name" value="Phosphatidylinositol 3-kinase Catalytic Subunit, Chain A, domain 1"/>
    <property type="match status" value="1"/>
</dbReference>
<feature type="domain" description="Ubiquitin-like" evidence="1">
    <location>
        <begin position="1"/>
        <end position="67"/>
    </location>
</feature>
<dbReference type="CDD" id="cd17039">
    <property type="entry name" value="Ubl_ubiquitin_like"/>
    <property type="match status" value="1"/>
</dbReference>
<sequence length="75" mass="8714">MKIDICLPSGRVIHYEVDPKETIFSLKKRFEVESKIDPKVSALIYNDRLLDDNDTIDSYNLKDNSLLISSILWLD</sequence>
<evidence type="ECO:0000259" key="1">
    <source>
        <dbReference type="PROSITE" id="PS50053"/>
    </source>
</evidence>